<accession>I4FVQ6</accession>
<dbReference type="Proteomes" id="UP000003172">
    <property type="component" value="Unassembled WGS sequence"/>
</dbReference>
<feature type="compositionally biased region" description="Pro residues" evidence="1">
    <location>
        <begin position="125"/>
        <end position="137"/>
    </location>
</feature>
<gene>
    <name evidence="2" type="ORF">MICAB_6680009</name>
</gene>
<reference evidence="2 3" key="1">
    <citation type="submission" date="2012-04" db="EMBL/GenBank/DDBJ databases">
        <authorList>
            <person name="Genoscope - CEA"/>
        </authorList>
    </citation>
    <scope>NUCLEOTIDE SEQUENCE [LARGE SCALE GENOMIC DNA]</scope>
    <source>
        <strain evidence="2 3">9717</strain>
    </source>
</reference>
<dbReference type="EMBL" id="CAII01000632">
    <property type="protein sequence ID" value="CCH99731.1"/>
    <property type="molecule type" value="Genomic_DNA"/>
</dbReference>
<evidence type="ECO:0000256" key="1">
    <source>
        <dbReference type="SAM" id="MobiDB-lite"/>
    </source>
</evidence>
<evidence type="ECO:0000313" key="2">
    <source>
        <dbReference type="EMBL" id="CCH99731.1"/>
    </source>
</evidence>
<evidence type="ECO:0000313" key="3">
    <source>
        <dbReference type="Proteomes" id="UP000003172"/>
    </source>
</evidence>
<sequence length="177" mass="19210">MRGQRVLNINSILSKIDNVMSRSRIKSNFMNNILPILALLMSVSGIAVSLGREEVRCHLGLESAACPQEEQKTREDTPATTPATTPESPRIEETPAESTRNIEPSPEVSPSPERETPVEFTPIPENNPSPEAPPENPPTSETKAVEKTPDAEQSPDVNPSKDGETESIPLEVIPPGQ</sequence>
<dbReference type="AlphaFoldDB" id="I4FVQ6"/>
<dbReference type="HOGENOM" id="CLU_1720229_0_0_3"/>
<name>I4FVQ6_MICAE</name>
<proteinExistence type="predicted"/>
<protein>
    <submittedName>
        <fullName evidence="2">Genome sequencing data, contig C325</fullName>
    </submittedName>
</protein>
<organism evidence="2 3">
    <name type="scientific">Microcystis aeruginosa PCC 9717</name>
    <dbReference type="NCBI Taxonomy" id="1160286"/>
    <lineage>
        <taxon>Bacteria</taxon>
        <taxon>Bacillati</taxon>
        <taxon>Cyanobacteriota</taxon>
        <taxon>Cyanophyceae</taxon>
        <taxon>Oscillatoriophycideae</taxon>
        <taxon>Chroococcales</taxon>
        <taxon>Microcystaceae</taxon>
        <taxon>Microcystis</taxon>
    </lineage>
</organism>
<feature type="region of interest" description="Disordered" evidence="1">
    <location>
        <begin position="67"/>
        <end position="177"/>
    </location>
</feature>
<comment type="caution">
    <text evidence="2">The sequence shown here is derived from an EMBL/GenBank/DDBJ whole genome shotgun (WGS) entry which is preliminary data.</text>
</comment>